<evidence type="ECO:0000313" key="7">
    <source>
        <dbReference type="EMBL" id="MEJ5902476.1"/>
    </source>
</evidence>
<dbReference type="PANTHER" id="PTHR30055">
    <property type="entry name" value="HTH-TYPE TRANSCRIPTIONAL REGULATOR RUTR"/>
    <property type="match status" value="1"/>
</dbReference>
<dbReference type="InterPro" id="IPR039538">
    <property type="entry name" value="BetI_C"/>
</dbReference>
<evidence type="ECO:0000259" key="6">
    <source>
        <dbReference type="PROSITE" id="PS50977"/>
    </source>
</evidence>
<keyword evidence="1" id="KW-0678">Repressor</keyword>
<keyword evidence="2" id="KW-0805">Transcription regulation</keyword>
<dbReference type="EMBL" id="JBBHKQ010000002">
    <property type="protein sequence ID" value="MEJ5902476.1"/>
    <property type="molecule type" value="Genomic_DNA"/>
</dbReference>
<accession>A0ABD5K319</accession>
<reference evidence="7 8" key="1">
    <citation type="submission" date="2024-03" db="EMBL/GenBank/DDBJ databases">
        <title>Reference genomes for the five species model microbial community.</title>
        <authorList>
            <person name="Padfield D."/>
        </authorList>
    </citation>
    <scope>NUCLEOTIDE SEQUENCE [LARGE SCALE GENOMIC DNA]</scope>
    <source>
        <strain evidence="7 8">AB1</strain>
    </source>
</reference>
<dbReference type="InterPro" id="IPR001647">
    <property type="entry name" value="HTH_TetR"/>
</dbReference>
<evidence type="ECO:0000256" key="1">
    <source>
        <dbReference type="ARBA" id="ARBA00022491"/>
    </source>
</evidence>
<dbReference type="Pfam" id="PF13977">
    <property type="entry name" value="TetR_C_6"/>
    <property type="match status" value="1"/>
</dbReference>
<organism evidence="7 8">
    <name type="scientific">Ochrobactrum teleogrylli</name>
    <dbReference type="NCBI Taxonomy" id="2479765"/>
    <lineage>
        <taxon>Bacteria</taxon>
        <taxon>Pseudomonadati</taxon>
        <taxon>Pseudomonadota</taxon>
        <taxon>Alphaproteobacteria</taxon>
        <taxon>Hyphomicrobiales</taxon>
        <taxon>Brucellaceae</taxon>
        <taxon>Brucella/Ochrobactrum group</taxon>
        <taxon>Ochrobactrum</taxon>
    </lineage>
</organism>
<feature type="domain" description="HTH tetR-type" evidence="6">
    <location>
        <begin position="8"/>
        <end position="68"/>
    </location>
</feature>
<feature type="DNA-binding region" description="H-T-H motif" evidence="5">
    <location>
        <begin position="31"/>
        <end position="50"/>
    </location>
</feature>
<dbReference type="InterPro" id="IPR036271">
    <property type="entry name" value="Tet_transcr_reg_TetR-rel_C_sf"/>
</dbReference>
<dbReference type="InterPro" id="IPR009057">
    <property type="entry name" value="Homeodomain-like_sf"/>
</dbReference>
<keyword evidence="3 5" id="KW-0238">DNA-binding</keyword>
<dbReference type="Pfam" id="PF00440">
    <property type="entry name" value="TetR_N"/>
    <property type="match status" value="1"/>
</dbReference>
<dbReference type="Proteomes" id="UP001362311">
    <property type="component" value="Unassembled WGS sequence"/>
</dbReference>
<gene>
    <name evidence="7" type="ORF">WIX40_20510</name>
</gene>
<dbReference type="InterPro" id="IPR050109">
    <property type="entry name" value="HTH-type_TetR-like_transc_reg"/>
</dbReference>
<name>A0ABD5K319_9HYPH</name>
<evidence type="ECO:0000313" key="8">
    <source>
        <dbReference type="Proteomes" id="UP001362311"/>
    </source>
</evidence>
<dbReference type="SUPFAM" id="SSF48498">
    <property type="entry name" value="Tetracyclin repressor-like, C-terminal domain"/>
    <property type="match status" value="1"/>
</dbReference>
<dbReference type="AlphaFoldDB" id="A0ABD5K319"/>
<dbReference type="Gene3D" id="1.10.357.10">
    <property type="entry name" value="Tetracycline Repressor, domain 2"/>
    <property type="match status" value="1"/>
</dbReference>
<dbReference type="PROSITE" id="PS50977">
    <property type="entry name" value="HTH_TETR_2"/>
    <property type="match status" value="1"/>
</dbReference>
<dbReference type="GO" id="GO:0003677">
    <property type="term" value="F:DNA binding"/>
    <property type="evidence" value="ECO:0007669"/>
    <property type="project" value="UniProtKB-UniRule"/>
</dbReference>
<evidence type="ECO:0000256" key="2">
    <source>
        <dbReference type="ARBA" id="ARBA00023015"/>
    </source>
</evidence>
<protein>
    <submittedName>
        <fullName evidence="7">TetR/AcrR family transcriptional regulator</fullName>
    </submittedName>
</protein>
<dbReference type="RefSeq" id="WP_339441801.1">
    <property type="nucleotide sequence ID" value="NZ_JBBHKQ010000002.1"/>
</dbReference>
<dbReference type="PANTHER" id="PTHR30055:SF234">
    <property type="entry name" value="HTH-TYPE TRANSCRIPTIONAL REGULATOR BETI"/>
    <property type="match status" value="1"/>
</dbReference>
<sequence length="214" mass="24056">MPKLGMEAIRRRQVMDAVIHILSTNGWRDLTIREVSDVAGISSGVVTHYFSNKRALTLDAINDATLQFVKALTKFEHRRGDAVERLTALVDFVSQPSPPGMPEWRFWLSLFGRMPFDRVLQTEVQKVHRLYAEVIVRLVEAGVVERHFRPVRTPEDIAVKFISASIGLCTHMVADPQDMPAERSRRILLDLLGQDLGISLGESVSSRPLLVSGE</sequence>
<evidence type="ECO:0000256" key="3">
    <source>
        <dbReference type="ARBA" id="ARBA00023125"/>
    </source>
</evidence>
<dbReference type="SUPFAM" id="SSF46689">
    <property type="entry name" value="Homeodomain-like"/>
    <property type="match status" value="1"/>
</dbReference>
<evidence type="ECO:0000256" key="4">
    <source>
        <dbReference type="ARBA" id="ARBA00023163"/>
    </source>
</evidence>
<proteinExistence type="predicted"/>
<comment type="caution">
    <text evidence="7">The sequence shown here is derived from an EMBL/GenBank/DDBJ whole genome shotgun (WGS) entry which is preliminary data.</text>
</comment>
<evidence type="ECO:0000256" key="5">
    <source>
        <dbReference type="PROSITE-ProRule" id="PRU00335"/>
    </source>
</evidence>
<keyword evidence="4" id="KW-0804">Transcription</keyword>